<evidence type="ECO:0000259" key="2">
    <source>
        <dbReference type="Pfam" id="PF13845"/>
    </source>
</evidence>
<dbReference type="InterPro" id="IPR006311">
    <property type="entry name" value="TAT_signal"/>
</dbReference>
<feature type="domain" description="Septum formation-related" evidence="2">
    <location>
        <begin position="136"/>
        <end position="273"/>
    </location>
</feature>
<dbReference type="PROSITE" id="PS51318">
    <property type="entry name" value="TAT"/>
    <property type="match status" value="1"/>
</dbReference>
<dbReference type="InterPro" id="IPR026004">
    <property type="entry name" value="Septum_form"/>
</dbReference>
<evidence type="ECO:0000256" key="1">
    <source>
        <dbReference type="SAM" id="SignalP"/>
    </source>
</evidence>
<dbReference type="EMBL" id="BAAAMY010000014">
    <property type="protein sequence ID" value="GAA1929896.1"/>
    <property type="molecule type" value="Genomic_DNA"/>
</dbReference>
<feature type="signal peptide" evidence="1">
    <location>
        <begin position="1"/>
        <end position="34"/>
    </location>
</feature>
<keyword evidence="4" id="KW-1185">Reference proteome</keyword>
<evidence type="ECO:0000313" key="4">
    <source>
        <dbReference type="Proteomes" id="UP001501612"/>
    </source>
</evidence>
<gene>
    <name evidence="3" type="ORF">GCM10009737_34690</name>
</gene>
<dbReference type="Pfam" id="PF13845">
    <property type="entry name" value="Septum_form"/>
    <property type="match status" value="1"/>
</dbReference>
<comment type="caution">
    <text evidence="3">The sequence shown here is derived from an EMBL/GenBank/DDBJ whole genome shotgun (WGS) entry which is preliminary data.</text>
</comment>
<name>A0ABP5B6H0_9ACTN</name>
<organism evidence="3 4">
    <name type="scientific">Nocardioides lentus</name>
    <dbReference type="NCBI Taxonomy" id="338077"/>
    <lineage>
        <taxon>Bacteria</taxon>
        <taxon>Bacillati</taxon>
        <taxon>Actinomycetota</taxon>
        <taxon>Actinomycetes</taxon>
        <taxon>Propionibacteriales</taxon>
        <taxon>Nocardioidaceae</taxon>
        <taxon>Nocardioides</taxon>
    </lineage>
</organism>
<keyword evidence="1" id="KW-0732">Signal</keyword>
<proteinExistence type="predicted"/>
<sequence length="279" mass="30087">MAHPRSRARPGTSRRALLAPALLLAALLTGCGGAAGDGGGDVDEAAADSVETPELGACRVLTPEDVARPSDATEVVDCAEPHTAETFAVGDLPDELHDEAWDSPELGKFAYGTCGEAFQSFLGVDESRVMRSVVSWAWFRPSEQAWADGARWYRCDAVGGGEASASYVELPRTARGMLRGAPEDRWTVCADGETVAEADKVPCTEPHTWRAVTTIKVGEPADAWPGERLVEVTSRDFCSSSVGAWLNYPLDYEFGWTAFGEGQWEAGNRRSICWARTDR</sequence>
<dbReference type="PROSITE" id="PS51257">
    <property type="entry name" value="PROKAR_LIPOPROTEIN"/>
    <property type="match status" value="1"/>
</dbReference>
<evidence type="ECO:0000313" key="3">
    <source>
        <dbReference type="EMBL" id="GAA1929896.1"/>
    </source>
</evidence>
<feature type="chain" id="PRO_5045713749" description="Septum formation-related domain-containing protein" evidence="1">
    <location>
        <begin position="35"/>
        <end position="279"/>
    </location>
</feature>
<dbReference type="Proteomes" id="UP001501612">
    <property type="component" value="Unassembled WGS sequence"/>
</dbReference>
<dbReference type="RefSeq" id="WP_344008986.1">
    <property type="nucleotide sequence ID" value="NZ_BAAAMY010000014.1"/>
</dbReference>
<accession>A0ABP5B6H0</accession>
<protein>
    <recommendedName>
        <fullName evidence="2">Septum formation-related domain-containing protein</fullName>
    </recommendedName>
</protein>
<reference evidence="4" key="1">
    <citation type="journal article" date="2019" name="Int. J. Syst. Evol. Microbiol.">
        <title>The Global Catalogue of Microorganisms (GCM) 10K type strain sequencing project: providing services to taxonomists for standard genome sequencing and annotation.</title>
        <authorList>
            <consortium name="The Broad Institute Genomics Platform"/>
            <consortium name="The Broad Institute Genome Sequencing Center for Infectious Disease"/>
            <person name="Wu L."/>
            <person name="Ma J."/>
        </authorList>
    </citation>
    <scope>NUCLEOTIDE SEQUENCE [LARGE SCALE GENOMIC DNA]</scope>
    <source>
        <strain evidence="4">JCM 14046</strain>
    </source>
</reference>